<dbReference type="PANTHER" id="PTHR42852:SF17">
    <property type="entry name" value="THIOREDOXIN-LIKE PROTEIN HI_1115"/>
    <property type="match status" value="1"/>
</dbReference>
<dbReference type="InterPro" id="IPR050553">
    <property type="entry name" value="Thioredoxin_ResA/DsbE_sf"/>
</dbReference>
<dbReference type="Proteomes" id="UP000094741">
    <property type="component" value="Unassembled WGS sequence"/>
</dbReference>
<feature type="domain" description="Thioredoxin" evidence="2">
    <location>
        <begin position="44"/>
        <end position="183"/>
    </location>
</feature>
<accession>A0A1E5BBF6</accession>
<keyword evidence="1" id="KW-1133">Transmembrane helix</keyword>
<dbReference type="eggNOG" id="COG0526">
    <property type="taxonomic scope" value="Bacteria"/>
</dbReference>
<dbReference type="AlphaFoldDB" id="A0A1E5BBF6"/>
<sequence>MTKKIMQKGEVNNPVKKRRTMAHWIKECLFYIVFVSLISIGVDLWRSQDMPSATVTPIQALSMEGKYIDVMEMSKEKPVVVYFWATWCSACQFVTPTINRIGDSYHVVGVSGASGEDRKLAGFLRTHGYQFSNINDSRNTISRAWGVTVTPTIVIINNEQVTSITTGITTPPGLYARLWLSHL</sequence>
<organism evidence="3 4">
    <name type="scientific">Vibrio genomosp. F10 str. ZF-129</name>
    <dbReference type="NCBI Taxonomy" id="1187848"/>
    <lineage>
        <taxon>Bacteria</taxon>
        <taxon>Pseudomonadati</taxon>
        <taxon>Pseudomonadota</taxon>
        <taxon>Gammaproteobacteria</taxon>
        <taxon>Vibrionales</taxon>
        <taxon>Vibrionaceae</taxon>
        <taxon>Vibrio</taxon>
    </lineage>
</organism>
<evidence type="ECO:0000256" key="1">
    <source>
        <dbReference type="SAM" id="Phobius"/>
    </source>
</evidence>
<reference evidence="3 4" key="1">
    <citation type="journal article" date="2012" name="Science">
        <title>Ecological populations of bacteria act as socially cohesive units of antibiotic production and resistance.</title>
        <authorList>
            <person name="Cordero O.X."/>
            <person name="Wildschutte H."/>
            <person name="Kirkup B."/>
            <person name="Proehl S."/>
            <person name="Ngo L."/>
            <person name="Hussain F."/>
            <person name="Le Roux F."/>
            <person name="Mincer T."/>
            <person name="Polz M.F."/>
        </authorList>
    </citation>
    <scope>NUCLEOTIDE SEQUENCE [LARGE SCALE GENOMIC DNA]</scope>
    <source>
        <strain evidence="3 4">ZF-129</strain>
    </source>
</reference>
<keyword evidence="1" id="KW-0472">Membrane</keyword>
<dbReference type="STRING" id="1187848.A1QO_13280"/>
<dbReference type="InterPro" id="IPR000866">
    <property type="entry name" value="AhpC/TSA"/>
</dbReference>
<evidence type="ECO:0000313" key="4">
    <source>
        <dbReference type="Proteomes" id="UP000094741"/>
    </source>
</evidence>
<gene>
    <name evidence="3" type="ORF">A1QO_13280</name>
</gene>
<dbReference type="SUPFAM" id="SSF52833">
    <property type="entry name" value="Thioredoxin-like"/>
    <property type="match status" value="1"/>
</dbReference>
<dbReference type="GO" id="GO:0016491">
    <property type="term" value="F:oxidoreductase activity"/>
    <property type="evidence" value="ECO:0007669"/>
    <property type="project" value="InterPro"/>
</dbReference>
<comment type="caution">
    <text evidence="3">The sequence shown here is derived from an EMBL/GenBank/DDBJ whole genome shotgun (WGS) entry which is preliminary data.</text>
</comment>
<keyword evidence="1" id="KW-0812">Transmembrane</keyword>
<evidence type="ECO:0000313" key="3">
    <source>
        <dbReference type="EMBL" id="OEE31432.1"/>
    </source>
</evidence>
<feature type="transmembrane region" description="Helical" evidence="1">
    <location>
        <begin position="28"/>
        <end position="45"/>
    </location>
</feature>
<dbReference type="Pfam" id="PF00578">
    <property type="entry name" value="AhpC-TSA"/>
    <property type="match status" value="1"/>
</dbReference>
<dbReference type="PANTHER" id="PTHR42852">
    <property type="entry name" value="THIOL:DISULFIDE INTERCHANGE PROTEIN DSBE"/>
    <property type="match status" value="1"/>
</dbReference>
<dbReference type="PROSITE" id="PS51352">
    <property type="entry name" value="THIOREDOXIN_2"/>
    <property type="match status" value="1"/>
</dbReference>
<dbReference type="GO" id="GO:0016209">
    <property type="term" value="F:antioxidant activity"/>
    <property type="evidence" value="ECO:0007669"/>
    <property type="project" value="InterPro"/>
</dbReference>
<name>A0A1E5BBF6_9VIBR</name>
<dbReference type="Gene3D" id="3.40.30.10">
    <property type="entry name" value="Glutaredoxin"/>
    <property type="match status" value="1"/>
</dbReference>
<dbReference type="InterPro" id="IPR013766">
    <property type="entry name" value="Thioredoxin_domain"/>
</dbReference>
<protein>
    <submittedName>
        <fullName evidence="3">Redoxin</fullName>
    </submittedName>
</protein>
<evidence type="ECO:0000259" key="2">
    <source>
        <dbReference type="PROSITE" id="PS51352"/>
    </source>
</evidence>
<dbReference type="EMBL" id="AJYQ02000127">
    <property type="protein sequence ID" value="OEE31432.1"/>
    <property type="molecule type" value="Genomic_DNA"/>
</dbReference>
<proteinExistence type="predicted"/>
<dbReference type="CDD" id="cd03011">
    <property type="entry name" value="TlpA_like_ScsD_MtbDsbE"/>
    <property type="match status" value="1"/>
</dbReference>
<dbReference type="InterPro" id="IPR036249">
    <property type="entry name" value="Thioredoxin-like_sf"/>
</dbReference>